<protein>
    <submittedName>
        <fullName evidence="1">Uncharacterized protein</fullName>
    </submittedName>
</protein>
<proteinExistence type="predicted"/>
<evidence type="ECO:0000313" key="1">
    <source>
        <dbReference type="EMBL" id="CAK7947035.1"/>
    </source>
</evidence>
<accession>A0AAV1VL43</accession>
<evidence type="ECO:0000313" key="2">
    <source>
        <dbReference type="Proteomes" id="UP001162060"/>
    </source>
</evidence>
<gene>
    <name evidence="1" type="ORF">PM001_LOCUS32185</name>
</gene>
<reference evidence="1" key="1">
    <citation type="submission" date="2024-01" db="EMBL/GenBank/DDBJ databases">
        <authorList>
            <person name="Webb A."/>
        </authorList>
    </citation>
    <scope>NUCLEOTIDE SEQUENCE</scope>
    <source>
        <strain evidence="1">Pm1</strain>
    </source>
</reference>
<organism evidence="1 2">
    <name type="scientific">Peronospora matthiolae</name>
    <dbReference type="NCBI Taxonomy" id="2874970"/>
    <lineage>
        <taxon>Eukaryota</taxon>
        <taxon>Sar</taxon>
        <taxon>Stramenopiles</taxon>
        <taxon>Oomycota</taxon>
        <taxon>Peronosporomycetes</taxon>
        <taxon>Peronosporales</taxon>
        <taxon>Peronosporaceae</taxon>
        <taxon>Peronospora</taxon>
    </lineage>
</organism>
<dbReference type="AlphaFoldDB" id="A0AAV1VL43"/>
<name>A0AAV1VL43_9STRA</name>
<dbReference type="EMBL" id="CAKLBY020000378">
    <property type="protein sequence ID" value="CAK7947035.1"/>
    <property type="molecule type" value="Genomic_DNA"/>
</dbReference>
<sequence>MTMATGSSSELRTDDVQQLWTLACLLAQRGLVPQTAQCLEPLCALDSSNRSAEEQVILVQANAVYAELCSVACSNSRKAEDRELWTRRVARIEKCIHAVDTAVARGVLCSHETQLRLLKAKFLLQQQLKVERSAKNRKLLEILAEGLQVAAKHDNPVAAGFSKYFEVKMKACLVRMHAATVTKKCGTNRDGIDSFVDNLRYLRTTLPAFINKRFLLWLVEATCHTAVSSFYPGNIAETRQLVEFGQEFLDRVSVQEPASADFHMHHLIMTGFYYLRTGTITKIAPLLERANMLANDIGINVSQKRAGSTKESFLITILDSMRVSVVACSDPKEACDLAMKNVLLVQANLQTQCQPAVRLVLIATLFDMLHVYCRLLGLQCRYADMGASIVQMTALFATYKVDLERTMLYRVFLARCHTLIAKFATAIGKVKDACAHLNFIVDKVLPAPTVAETSYPDACLAVWVDVLEVATYCCEAGTSKRLPSSSSVLKGAQIEQIYPSRVLLQWAARVLTQDGLQNQIRQCCNVELHAKYDLALAKWMWATESSSNNLEAKGGSSSRTACCTEHTKLEALRPTTFTLLHQSLQHVKANVTCCETTSEIMALFGPQLAAGGEVEQAESMLENAIRVTLHTKNVLLQTRLLVDVFELYANKGLPKAQAAAAAKYEKKLAVLQRRIAAAQDQETTIAALMRWTAGGSN</sequence>
<comment type="caution">
    <text evidence="1">The sequence shown here is derived from an EMBL/GenBank/DDBJ whole genome shotgun (WGS) entry which is preliminary data.</text>
</comment>
<dbReference type="Proteomes" id="UP001162060">
    <property type="component" value="Unassembled WGS sequence"/>
</dbReference>